<comment type="caution">
    <text evidence="9">The sequence shown here is derived from an EMBL/GenBank/DDBJ whole genome shotgun (WGS) entry which is preliminary data.</text>
</comment>
<dbReference type="Pfam" id="PF11262">
    <property type="entry name" value="Tho2"/>
    <property type="match status" value="1"/>
</dbReference>
<evidence type="ECO:0000313" key="10">
    <source>
        <dbReference type="Proteomes" id="UP000292702"/>
    </source>
</evidence>
<gene>
    <name evidence="9" type="primary">THO2</name>
    <name evidence="9" type="ORF">EIP91_012063</name>
</gene>
<protein>
    <recommendedName>
        <fullName evidence="3">THO complex subunit 2</fullName>
    </recommendedName>
</protein>
<dbReference type="STRING" id="92696.A0A4V2MWV5"/>
<feature type="region of interest" description="Disordered" evidence="5">
    <location>
        <begin position="1443"/>
        <end position="1998"/>
    </location>
</feature>
<dbReference type="Pfam" id="PF16134">
    <property type="entry name" value="THOC2_N"/>
    <property type="match status" value="1"/>
</dbReference>
<feature type="region of interest" description="Disordered" evidence="5">
    <location>
        <begin position="1026"/>
        <end position="1074"/>
    </location>
</feature>
<feature type="compositionally biased region" description="Low complexity" evidence="5">
    <location>
        <begin position="1483"/>
        <end position="1497"/>
    </location>
</feature>
<evidence type="ECO:0000259" key="8">
    <source>
        <dbReference type="Pfam" id="PF16134"/>
    </source>
</evidence>
<feature type="compositionally biased region" description="Basic and acidic residues" evidence="5">
    <location>
        <begin position="1616"/>
        <end position="1632"/>
    </location>
</feature>
<dbReference type="InterPro" id="IPR021726">
    <property type="entry name" value="THO_THOC2_N"/>
</dbReference>
<dbReference type="InterPro" id="IPR040007">
    <property type="entry name" value="Tho2"/>
</dbReference>
<proteinExistence type="inferred from homology"/>
<dbReference type="EMBL" id="RWJN01000089">
    <property type="protein sequence ID" value="TCD67697.1"/>
    <property type="molecule type" value="Genomic_DNA"/>
</dbReference>
<comment type="similarity">
    <text evidence="2">Belongs to the THOC2 family.</text>
</comment>
<feature type="compositionally biased region" description="Basic and acidic residues" evidence="5">
    <location>
        <begin position="1748"/>
        <end position="1833"/>
    </location>
</feature>
<accession>A0A4V2MWV5</accession>
<feature type="region of interest" description="Disordered" evidence="5">
    <location>
        <begin position="124"/>
        <end position="143"/>
    </location>
</feature>
<organism evidence="9 10">
    <name type="scientific">Steccherinum ochraceum</name>
    <dbReference type="NCBI Taxonomy" id="92696"/>
    <lineage>
        <taxon>Eukaryota</taxon>
        <taxon>Fungi</taxon>
        <taxon>Dikarya</taxon>
        <taxon>Basidiomycota</taxon>
        <taxon>Agaricomycotina</taxon>
        <taxon>Agaricomycetes</taxon>
        <taxon>Polyporales</taxon>
        <taxon>Steccherinaceae</taxon>
        <taxon>Steccherinum</taxon>
    </lineage>
</organism>
<keyword evidence="4" id="KW-0539">Nucleus</keyword>
<dbReference type="InterPro" id="IPR021418">
    <property type="entry name" value="THO_THOC2_C"/>
</dbReference>
<feature type="domain" description="THO complex subunit 2 N-terminal" evidence="8">
    <location>
        <begin position="9"/>
        <end position="729"/>
    </location>
</feature>
<evidence type="ECO:0000259" key="6">
    <source>
        <dbReference type="Pfam" id="PF11262"/>
    </source>
</evidence>
<dbReference type="GO" id="GO:0006397">
    <property type="term" value="P:mRNA processing"/>
    <property type="evidence" value="ECO:0007669"/>
    <property type="project" value="InterPro"/>
</dbReference>
<evidence type="ECO:0000313" key="9">
    <source>
        <dbReference type="EMBL" id="TCD67697.1"/>
    </source>
</evidence>
<evidence type="ECO:0000256" key="2">
    <source>
        <dbReference type="ARBA" id="ARBA00007857"/>
    </source>
</evidence>
<dbReference type="GO" id="GO:0006406">
    <property type="term" value="P:mRNA export from nucleus"/>
    <property type="evidence" value="ECO:0007669"/>
    <property type="project" value="InterPro"/>
</dbReference>
<feature type="compositionally biased region" description="Low complexity" evidence="5">
    <location>
        <begin position="1504"/>
        <end position="1520"/>
    </location>
</feature>
<feature type="compositionally biased region" description="Basic and acidic residues" evidence="5">
    <location>
        <begin position="1937"/>
        <end position="1964"/>
    </location>
</feature>
<feature type="compositionally biased region" description="Basic and acidic residues" evidence="5">
    <location>
        <begin position="1652"/>
        <end position="1669"/>
    </location>
</feature>
<sequence>MDLVETVQNCILRWEEGGDAECRGILIEPHANPSDPACNDILTTIYYTLLTATIRELPQKASLSVDSLTAFIKSVLDHLPSSSSPGGQSSNTAAFGELLVDLVWSADSELDEVSVEVKTAAERKAEGGAVATDKDTAGTTAAAPETPKAKLLLANLVKSLLLEGIVDPDVCRERLDTGVVANAGLIADKGVFEKKEIRTRTALFYKQNKFNLLREQSEGYSRLATELTSSLGPPHSPTTGLPVEPASVIAARARPAWDRVVGLIGHFDLDPNRALDIILDVFSANLLMHWGFLLTFLSFSSWSNSVKQPTGWSDEDTMNVEPDPEQYRGKTLDEILQMAESRGKSSTTRPSGSGKSSVLAQVLGFKFAYYQAQAGEATPRSLYLAAALLIKDGFISLEDLYAHFTTSPGEDDMENAHKKYLKSVEERISGAKISQLAMAAPLESASAPKSSRQAASTEQRRPPEAPSEGRNQKFGLVHALLSVGAIRPALAILTRHRWMVDAYPAIADLIIRVMKHSMSSLWESSQSSKASLASFSKPRARYGTSGVVPPPERRTYLTLTAPTPPSTHTTDFIYFFPPWSDSVPMCSSYTDLIDVLEPLMKFVGLHISRDPLFINKFVRLGRLHLNQSTELDTKKPEDPLDEDSPVRTFWFKTLRLYLLPALTLIRGNAVATVEIWNIIRLYDVTLRWRLYGEWRTQTYKSHPELRVRQIQADRESKGIMRRLSHNTLDSLSGTVAKLAHSNPLIFFTNAVNQIMAYDNLGGVVIQALNFVTIMGFDVLLFVVLDALANPHKDRVKDDGVNTSDWLLSLASFTGQLFRRYHSDITPLLKYIVHQLHNGQTSEIVVLRELIWKIAGIEPLPSLSDSQIVAMAGGPALRVEAVASAARGARLDHADTLLRAPQRLARGLLDSSLALPLLIQVAQQRQSCVFKTADAHIKSLASLYDTTHGVLLQYLELLTSPSIILPEDYTNKIVPPLKDLHSVYGICAPICMQIMRPILHGALLKAALRLAEKERVASEEAEKRLKAALTAKREPAASSSRVASPGEGEQQPSATDQIQEVKAPPSEPPSGEPAAMDVDTSIATVAPEQNPWLPELHALFDDIRSIAPGNAVEVLGPAFYLTFWQLSTYELSPPLSKYEEECSSLRALSRQEESLSHAADRSSDRLKRATANLHREKRNRLANFVTTLTDEMKEQTVVRSFTIKRLNREKQHWFAHNTKQSAIASAIVEHCIQPRCVLSPMDADYCAQIVKVMHSLGTPGFNSSSCYNKLLDVHIKNIIFSCSEYEARNYGKSRILTDVGKWYQSEEAYMHDNRMKGAKSTYLPGFLKRIPLSASTNISMCSLQDLLPWSELQMLVKKWHFRFGMSLITCIDTGEFMHVYNAIVVLKEVLPVFPLAAVHPVIGQRLSDAINRFVAREERGDLKILGKAYQASLKKREPLWAIPGPRLSTAPSVKPVPTGPHAAEKVRPNGTASPAPSSGDSRRATAAPSAGTPSAPRAHQQPNGTTSTPTSERSTPAPSSTKQALESVPRPELIRRVRPASGDISKASTPPPPESRGDAMDVDVPGNARSAVNGSPRPDRPSSPAGLPVLPRDVAQLKDASRPVTPSPLSSSISLKDLGRSPKPDGDDARGIRTELSQDMPPPFAPSQTILAHELRETAKQTRPSDERPTRAGNEPRTQGPSPSSPPSRRRSLSPPSRPGRDKDRERERERDREPHRGDRHRSDKDRDRKEKGTAERGSGASTSSPAPMDDRGLPARPDTRHRGGQHDDSLGKRRRGPDDDSERATKRPSRKDSHHEDRSMRSSDKDREKDRDHDRTRESDRRKKDREPSDGEGKGLTVDTNLSNKRIPDGPASAKLPPSAPRAMASSSSTPADIGRVGGGSKGDSNRGDRSRREAPPPRSPNVPSGPAADSGGLRARIGDKEPPPNAPLGPAAQRGEPSRRQSMKDEDSDGGKKRSASDRERESSAGGATKRPKIQRDRYAVARAALRDTGLQERSAR</sequence>
<feature type="compositionally biased region" description="Polar residues" evidence="5">
    <location>
        <begin position="1469"/>
        <end position="1478"/>
    </location>
</feature>
<reference evidence="9 10" key="1">
    <citation type="submission" date="2018-11" db="EMBL/GenBank/DDBJ databases">
        <title>Genome assembly of Steccherinum ochraceum LE-BIN_3174, the white-rot fungus of the Steccherinaceae family (The Residual Polyporoid clade, Polyporales, Basidiomycota).</title>
        <authorList>
            <person name="Fedorova T.V."/>
            <person name="Glazunova O.A."/>
            <person name="Landesman E.O."/>
            <person name="Moiseenko K.V."/>
            <person name="Psurtseva N.V."/>
            <person name="Savinova O.S."/>
            <person name="Shakhova N.V."/>
            <person name="Tyazhelova T.V."/>
            <person name="Vasina D.V."/>
        </authorList>
    </citation>
    <scope>NUCLEOTIDE SEQUENCE [LARGE SCALE GENOMIC DNA]</scope>
    <source>
        <strain evidence="9 10">LE-BIN_3174</strain>
    </source>
</reference>
<feature type="compositionally biased region" description="Basic and acidic residues" evidence="5">
    <location>
        <begin position="1884"/>
        <end position="1896"/>
    </location>
</feature>
<dbReference type="InterPro" id="IPR032302">
    <property type="entry name" value="THOC2_N"/>
</dbReference>
<feature type="domain" description="THO complex subunitTHOC2 C-terminal" evidence="6">
    <location>
        <begin position="1112"/>
        <end position="1432"/>
    </location>
</feature>
<dbReference type="GO" id="GO:0000445">
    <property type="term" value="C:THO complex part of transcription export complex"/>
    <property type="evidence" value="ECO:0007669"/>
    <property type="project" value="TreeGrafter"/>
</dbReference>
<feature type="compositionally biased region" description="Low complexity" evidence="5">
    <location>
        <begin position="1861"/>
        <end position="1872"/>
    </location>
</feature>
<comment type="subcellular location">
    <subcellularLocation>
        <location evidence="1">Nucleus</location>
    </subcellularLocation>
</comment>
<evidence type="ECO:0000256" key="4">
    <source>
        <dbReference type="ARBA" id="ARBA00023242"/>
    </source>
</evidence>
<feature type="region of interest" description="Disordered" evidence="5">
    <location>
        <begin position="443"/>
        <end position="471"/>
    </location>
</feature>
<feature type="compositionally biased region" description="Basic and acidic residues" evidence="5">
    <location>
        <begin position="1698"/>
        <end position="1734"/>
    </location>
</feature>
<feature type="compositionally biased region" description="Basic and acidic residues" evidence="5">
    <location>
        <begin position="124"/>
        <end position="136"/>
    </location>
</feature>
<dbReference type="PANTHER" id="PTHR21597">
    <property type="entry name" value="THO2 PROTEIN"/>
    <property type="match status" value="1"/>
</dbReference>
<feature type="compositionally biased region" description="Polar residues" evidence="5">
    <location>
        <begin position="447"/>
        <end position="457"/>
    </location>
</feature>
<evidence type="ECO:0000256" key="5">
    <source>
        <dbReference type="SAM" id="MobiDB-lite"/>
    </source>
</evidence>
<evidence type="ECO:0000256" key="3">
    <source>
        <dbReference type="ARBA" id="ARBA00019596"/>
    </source>
</evidence>
<keyword evidence="10" id="KW-1185">Reference proteome</keyword>
<dbReference type="Proteomes" id="UP000292702">
    <property type="component" value="Unassembled WGS sequence"/>
</dbReference>
<dbReference type="GO" id="GO:0003729">
    <property type="term" value="F:mRNA binding"/>
    <property type="evidence" value="ECO:0007669"/>
    <property type="project" value="TreeGrafter"/>
</dbReference>
<dbReference type="OrthoDB" id="29024at2759"/>
<dbReference type="PANTHER" id="PTHR21597:SF0">
    <property type="entry name" value="THO COMPLEX SUBUNIT 2"/>
    <property type="match status" value="1"/>
</dbReference>
<evidence type="ECO:0000256" key="1">
    <source>
        <dbReference type="ARBA" id="ARBA00004123"/>
    </source>
</evidence>
<evidence type="ECO:0000259" key="7">
    <source>
        <dbReference type="Pfam" id="PF11732"/>
    </source>
</evidence>
<dbReference type="Pfam" id="PF11732">
    <property type="entry name" value="Thoc2"/>
    <property type="match status" value="1"/>
</dbReference>
<name>A0A4V2MWV5_9APHY</name>
<feature type="domain" description="THO complex subunitTHOC2 N-terminal" evidence="7">
    <location>
        <begin position="735"/>
        <end position="810"/>
    </location>
</feature>